<dbReference type="InterPro" id="IPR013113">
    <property type="entry name" value="SIP_FAD-bd"/>
</dbReference>
<evidence type="ECO:0000313" key="4">
    <source>
        <dbReference type="Proteomes" id="UP000502415"/>
    </source>
</evidence>
<dbReference type="PANTHER" id="PTHR30157:SF0">
    <property type="entry name" value="NADPH-DEPENDENT FERRIC-CHELATE REDUCTASE"/>
    <property type="match status" value="1"/>
</dbReference>
<dbReference type="SUPFAM" id="SSF63380">
    <property type="entry name" value="Riboflavin synthase domain-like"/>
    <property type="match status" value="1"/>
</dbReference>
<dbReference type="Gene3D" id="2.40.30.10">
    <property type="entry name" value="Translation factors"/>
    <property type="match status" value="1"/>
</dbReference>
<dbReference type="KEGG" id="mfy:HH212_24585"/>
<name>A0A7Z2W0E8_9BURK</name>
<organism evidence="3 4">
    <name type="scientific">Massilia forsythiae</name>
    <dbReference type="NCBI Taxonomy" id="2728020"/>
    <lineage>
        <taxon>Bacteria</taxon>
        <taxon>Pseudomonadati</taxon>
        <taxon>Pseudomonadota</taxon>
        <taxon>Betaproteobacteria</taxon>
        <taxon>Burkholderiales</taxon>
        <taxon>Oxalobacteraceae</taxon>
        <taxon>Telluria group</taxon>
        <taxon>Massilia</taxon>
    </lineage>
</organism>
<dbReference type="InterPro" id="IPR039374">
    <property type="entry name" value="SIP_fam"/>
</dbReference>
<dbReference type="InterPro" id="IPR007037">
    <property type="entry name" value="SIP_rossman_dom"/>
</dbReference>
<comment type="similarity">
    <text evidence="1">Belongs to the SIP oxidoreductase family.</text>
</comment>
<evidence type="ECO:0000256" key="1">
    <source>
        <dbReference type="ARBA" id="ARBA00035644"/>
    </source>
</evidence>
<dbReference type="Pfam" id="PF08021">
    <property type="entry name" value="FAD_binding_9"/>
    <property type="match status" value="1"/>
</dbReference>
<sequence>MNDASQNQAAPAPAVRRVRHELKLRELEIVEVAPLGPGFVALTFQGEALADFTSLSFDDHVKLMLDGVDGSETVRRDYTPRRFDRAARTLTLEFALHGDGAASDWARSAVVGQHALVGGPRGSMIVPPELDWHLLVGDSTALPAIARRLEELPAGQRAFVIALVDAADRRALPGAAAVELTWVDSADALEAALRALDLPPGHGFAWGGGEAQAMARVRRVLDEKGVPRELTRVSAYWKRGVADHHERLE</sequence>
<dbReference type="GO" id="GO:0016491">
    <property type="term" value="F:oxidoreductase activity"/>
    <property type="evidence" value="ECO:0007669"/>
    <property type="project" value="InterPro"/>
</dbReference>
<dbReference type="Pfam" id="PF04954">
    <property type="entry name" value="SIP"/>
    <property type="match status" value="1"/>
</dbReference>
<feature type="domain" description="FAD-binding FR-type" evidence="2">
    <location>
        <begin position="22"/>
        <end position="127"/>
    </location>
</feature>
<protein>
    <submittedName>
        <fullName evidence="3">Siderophore-interacting protein</fullName>
    </submittedName>
</protein>
<dbReference type="Proteomes" id="UP000502415">
    <property type="component" value="Chromosome"/>
</dbReference>
<dbReference type="CDD" id="cd06193">
    <property type="entry name" value="siderophore_interacting"/>
    <property type="match status" value="1"/>
</dbReference>
<reference evidence="3 4" key="1">
    <citation type="submission" date="2020-04" db="EMBL/GenBank/DDBJ databases">
        <title>Genome sequencing of novel species.</title>
        <authorList>
            <person name="Heo J."/>
            <person name="Kim S.-J."/>
            <person name="Kim J.-S."/>
            <person name="Hong S.-B."/>
            <person name="Kwon S.-W."/>
        </authorList>
    </citation>
    <scope>NUCLEOTIDE SEQUENCE [LARGE SCALE GENOMIC DNA]</scope>
    <source>
        <strain evidence="3 4">GN2-R2</strain>
    </source>
</reference>
<dbReference type="Gene3D" id="3.40.50.80">
    <property type="entry name" value="Nucleotide-binding domain of ferredoxin-NADP reductase (FNR) module"/>
    <property type="match status" value="1"/>
</dbReference>
<evidence type="ECO:0000259" key="2">
    <source>
        <dbReference type="PROSITE" id="PS51384"/>
    </source>
</evidence>
<dbReference type="InterPro" id="IPR039261">
    <property type="entry name" value="FNR_nucleotide-bd"/>
</dbReference>
<dbReference type="PROSITE" id="PS51384">
    <property type="entry name" value="FAD_FR"/>
    <property type="match status" value="1"/>
</dbReference>
<dbReference type="InterPro" id="IPR017938">
    <property type="entry name" value="Riboflavin_synthase-like_b-brl"/>
</dbReference>
<dbReference type="RefSeq" id="WP_170204873.1">
    <property type="nucleotide sequence ID" value="NZ_CP051685.1"/>
</dbReference>
<gene>
    <name evidence="3" type="ORF">HH212_24585</name>
</gene>
<proteinExistence type="inferred from homology"/>
<keyword evidence="4" id="KW-1185">Reference proteome</keyword>
<evidence type="ECO:0000313" key="3">
    <source>
        <dbReference type="EMBL" id="QJE02791.1"/>
    </source>
</evidence>
<dbReference type="PANTHER" id="PTHR30157">
    <property type="entry name" value="FERRIC REDUCTASE, NADPH-DEPENDENT"/>
    <property type="match status" value="1"/>
</dbReference>
<dbReference type="AlphaFoldDB" id="A0A7Z2W0E8"/>
<accession>A0A7Z2W0E8</accession>
<dbReference type="InterPro" id="IPR017927">
    <property type="entry name" value="FAD-bd_FR_type"/>
</dbReference>
<dbReference type="EMBL" id="CP051685">
    <property type="protein sequence ID" value="QJE02791.1"/>
    <property type="molecule type" value="Genomic_DNA"/>
</dbReference>